<accession>A0ABW7F5W4</accession>
<organism evidence="1 2">
    <name type="scientific">Pelomonas parva</name>
    <dbReference type="NCBI Taxonomy" id="3299032"/>
    <lineage>
        <taxon>Bacteria</taxon>
        <taxon>Pseudomonadati</taxon>
        <taxon>Pseudomonadota</taxon>
        <taxon>Betaproteobacteria</taxon>
        <taxon>Burkholderiales</taxon>
        <taxon>Sphaerotilaceae</taxon>
        <taxon>Roseateles</taxon>
    </lineage>
</organism>
<evidence type="ECO:0000313" key="1">
    <source>
        <dbReference type="EMBL" id="MFG6432022.1"/>
    </source>
</evidence>
<protein>
    <submittedName>
        <fullName evidence="1">UPF0149 family protein</fullName>
    </submittedName>
</protein>
<keyword evidence="2" id="KW-1185">Reference proteome</keyword>
<comment type="caution">
    <text evidence="1">The sequence shown here is derived from an EMBL/GenBank/DDBJ whole genome shotgun (WGS) entry which is preliminary data.</text>
</comment>
<name>A0ABW7F5W4_9BURK</name>
<dbReference type="NCBIfam" id="TIGR02292">
    <property type="entry name" value="ygfB_yecA"/>
    <property type="match status" value="1"/>
</dbReference>
<evidence type="ECO:0000313" key="2">
    <source>
        <dbReference type="Proteomes" id="UP001606210"/>
    </source>
</evidence>
<dbReference type="SUPFAM" id="SSF103642">
    <property type="entry name" value="Sec-C motif"/>
    <property type="match status" value="1"/>
</dbReference>
<dbReference type="Pfam" id="PF03695">
    <property type="entry name" value="UPF0149"/>
    <property type="match status" value="1"/>
</dbReference>
<sequence length="343" mass="38568">MTDDDIELIYSPLSQTHSAEGHTLRIEIYRGAGEPWILEIEDELGTSTVWDDRFETDTAALAAAFEAIEAEGIHAFVTDAQQAAKEAEPELLRRLSEVERPAMPPGMQAMMTPLSEEELEELDMFLLELEAEESMTLDMLDGYLHALAIGPETVMPSQWLPRVWGQEEGAMLPPVDDLDQANHLLGLVMRHFNNIVAGFDHSPPLLAPLWHTVQYGPDEEFEDAEAWTFGFTDAVRLSPAAWQALFKHPDGQRWYRPIGLLGEDDFSPDQDELTRTPEQRAALAEQIEESLLRIHAFWLPLRQAVSERELAQRISTKVGRNEPCPCNSGNKFKKCCGAPAELH</sequence>
<dbReference type="PANTHER" id="PTHR33747">
    <property type="entry name" value="UPF0225 PROTEIN SCO1677"/>
    <property type="match status" value="1"/>
</dbReference>
<dbReference type="Gene3D" id="3.10.450.50">
    <property type="match status" value="1"/>
</dbReference>
<dbReference type="InterPro" id="IPR036255">
    <property type="entry name" value="YgfB-like_sf"/>
</dbReference>
<dbReference type="SUPFAM" id="SSF101327">
    <property type="entry name" value="YgfB-like"/>
    <property type="match status" value="1"/>
</dbReference>
<dbReference type="Proteomes" id="UP001606210">
    <property type="component" value="Unassembled WGS sequence"/>
</dbReference>
<dbReference type="PANTHER" id="PTHR33747:SF1">
    <property type="entry name" value="ADENYLATE CYCLASE-ASSOCIATED CAP C-TERMINAL DOMAIN-CONTAINING PROTEIN"/>
    <property type="match status" value="1"/>
</dbReference>
<dbReference type="RefSeq" id="WP_394481556.1">
    <property type="nucleotide sequence ID" value="NZ_JBIGHV010000007.1"/>
</dbReference>
<dbReference type="InterPro" id="IPR004027">
    <property type="entry name" value="SEC_C_motif"/>
</dbReference>
<dbReference type="InterPro" id="IPR011978">
    <property type="entry name" value="YgfB-like"/>
</dbReference>
<proteinExistence type="predicted"/>
<dbReference type="EMBL" id="JBIGHV010000007">
    <property type="protein sequence ID" value="MFG6432022.1"/>
    <property type="molecule type" value="Genomic_DNA"/>
</dbReference>
<dbReference type="Pfam" id="PF02810">
    <property type="entry name" value="SEC-C"/>
    <property type="match status" value="1"/>
</dbReference>
<reference evidence="1 2" key="1">
    <citation type="submission" date="2024-08" db="EMBL/GenBank/DDBJ databases">
        <authorList>
            <person name="Lu H."/>
        </authorList>
    </citation>
    <scope>NUCLEOTIDE SEQUENCE [LARGE SCALE GENOMIC DNA]</scope>
    <source>
        <strain evidence="1 2">LYH14W</strain>
    </source>
</reference>
<gene>
    <name evidence="1" type="ORF">ACG00Y_19025</name>
</gene>